<accession>A0ACC0BVR9</accession>
<comment type="caution">
    <text evidence="1">The sequence shown here is derived from an EMBL/GenBank/DDBJ whole genome shotgun (WGS) entry which is preliminary data.</text>
</comment>
<sequence>MEVFKKYEFFYRNRSYGNESMLERGLMTRSDIVDRDMDRKNGDEDLVLKLDGYGEFGSDDSEEATRECEYLIERHENSKQRYEFKDNFTLKERTSLGERILGQDWTPKKSKGVHILYSLLLSKSQRSQFKNMGGHPKAEEDLEFRPRLQS</sequence>
<dbReference type="EMBL" id="CM044702">
    <property type="protein sequence ID" value="KAI5676710.1"/>
    <property type="molecule type" value="Genomic_DNA"/>
</dbReference>
<evidence type="ECO:0000313" key="1">
    <source>
        <dbReference type="EMBL" id="KAI5676710.1"/>
    </source>
</evidence>
<organism evidence="1 2">
    <name type="scientific">Catharanthus roseus</name>
    <name type="common">Madagascar periwinkle</name>
    <name type="synonym">Vinca rosea</name>
    <dbReference type="NCBI Taxonomy" id="4058"/>
    <lineage>
        <taxon>Eukaryota</taxon>
        <taxon>Viridiplantae</taxon>
        <taxon>Streptophyta</taxon>
        <taxon>Embryophyta</taxon>
        <taxon>Tracheophyta</taxon>
        <taxon>Spermatophyta</taxon>
        <taxon>Magnoliopsida</taxon>
        <taxon>eudicotyledons</taxon>
        <taxon>Gunneridae</taxon>
        <taxon>Pentapetalae</taxon>
        <taxon>asterids</taxon>
        <taxon>lamiids</taxon>
        <taxon>Gentianales</taxon>
        <taxon>Apocynaceae</taxon>
        <taxon>Rauvolfioideae</taxon>
        <taxon>Vinceae</taxon>
        <taxon>Catharanthinae</taxon>
        <taxon>Catharanthus</taxon>
    </lineage>
</organism>
<evidence type="ECO:0000313" key="2">
    <source>
        <dbReference type="Proteomes" id="UP001060085"/>
    </source>
</evidence>
<dbReference type="Proteomes" id="UP001060085">
    <property type="component" value="Linkage Group LG02"/>
</dbReference>
<keyword evidence="2" id="KW-1185">Reference proteome</keyword>
<protein>
    <submittedName>
        <fullName evidence="1">Uncharacterized protein</fullName>
    </submittedName>
</protein>
<name>A0ACC0BVR9_CATRO</name>
<proteinExistence type="predicted"/>
<reference evidence="2" key="1">
    <citation type="journal article" date="2023" name="Nat. Plants">
        <title>Single-cell RNA sequencing provides a high-resolution roadmap for understanding the multicellular compartmentation of specialized metabolism.</title>
        <authorList>
            <person name="Sun S."/>
            <person name="Shen X."/>
            <person name="Li Y."/>
            <person name="Li Y."/>
            <person name="Wang S."/>
            <person name="Li R."/>
            <person name="Zhang H."/>
            <person name="Shen G."/>
            <person name="Guo B."/>
            <person name="Wei J."/>
            <person name="Xu J."/>
            <person name="St-Pierre B."/>
            <person name="Chen S."/>
            <person name="Sun C."/>
        </authorList>
    </citation>
    <scope>NUCLEOTIDE SEQUENCE [LARGE SCALE GENOMIC DNA]</scope>
</reference>
<gene>
    <name evidence="1" type="ORF">M9H77_07660</name>
</gene>